<dbReference type="SUPFAM" id="SSF141072">
    <property type="entry name" value="CalX-like"/>
    <property type="match status" value="1"/>
</dbReference>
<reference evidence="1 2" key="1">
    <citation type="submission" date="2019-02" db="EMBL/GenBank/DDBJ databases">
        <title>Pedobacter sp. RP-1-14 sp. nov., isolated from Arctic soil.</title>
        <authorList>
            <person name="Dahal R.H."/>
        </authorList>
    </citation>
    <scope>NUCLEOTIDE SEQUENCE [LARGE SCALE GENOMIC DNA]</scope>
    <source>
        <strain evidence="1 2">RP-1-14</strain>
    </source>
</reference>
<evidence type="ECO:0008006" key="3">
    <source>
        <dbReference type="Google" id="ProtNLM"/>
    </source>
</evidence>
<evidence type="ECO:0000313" key="1">
    <source>
        <dbReference type="EMBL" id="TCD03702.1"/>
    </source>
</evidence>
<dbReference type="Proteomes" id="UP000293347">
    <property type="component" value="Unassembled WGS sequence"/>
</dbReference>
<proteinExistence type="predicted"/>
<protein>
    <recommendedName>
        <fullName evidence="3">DUF1735 domain-containing protein</fullName>
    </recommendedName>
</protein>
<sequence length="163" mass="17230">MNLHKLIPYAVFLMLGITLISSCKKDDKNYPPIPDAVYIIAKLNTGPSPTASTAIGNTATGKVSVSPASARVYVNTLKTFDVTIQYTLSGTAADGVNYNAPAQKSVTIPAGQYFAAINIPVINTPLIGGNKTIIITLSSASNNTELGLGVDKNYKIFTYTLTN</sequence>
<dbReference type="AlphaFoldDB" id="A0A4R0NRE7"/>
<dbReference type="Gene3D" id="2.60.40.2030">
    <property type="match status" value="1"/>
</dbReference>
<keyword evidence="2" id="KW-1185">Reference proteome</keyword>
<dbReference type="InterPro" id="IPR038081">
    <property type="entry name" value="CalX-like_sf"/>
</dbReference>
<gene>
    <name evidence="1" type="ORF">EZ437_07040</name>
</gene>
<dbReference type="OrthoDB" id="599434at2"/>
<evidence type="ECO:0000313" key="2">
    <source>
        <dbReference type="Proteomes" id="UP000293347"/>
    </source>
</evidence>
<comment type="caution">
    <text evidence="1">The sequence shown here is derived from an EMBL/GenBank/DDBJ whole genome shotgun (WGS) entry which is preliminary data.</text>
</comment>
<dbReference type="EMBL" id="SJSL01000001">
    <property type="protein sequence ID" value="TCD03702.1"/>
    <property type="molecule type" value="Genomic_DNA"/>
</dbReference>
<accession>A0A4R0NRE7</accession>
<dbReference type="PROSITE" id="PS51257">
    <property type="entry name" value="PROKAR_LIPOPROTEIN"/>
    <property type="match status" value="1"/>
</dbReference>
<organism evidence="1 2">
    <name type="scientific">Pedobacter psychroterrae</name>
    <dbReference type="NCBI Taxonomy" id="2530453"/>
    <lineage>
        <taxon>Bacteria</taxon>
        <taxon>Pseudomonadati</taxon>
        <taxon>Bacteroidota</taxon>
        <taxon>Sphingobacteriia</taxon>
        <taxon>Sphingobacteriales</taxon>
        <taxon>Sphingobacteriaceae</taxon>
        <taxon>Pedobacter</taxon>
    </lineage>
</organism>
<dbReference type="RefSeq" id="WP_131594568.1">
    <property type="nucleotide sequence ID" value="NZ_SJSL01000001.1"/>
</dbReference>
<name>A0A4R0NRE7_9SPHI</name>